<protein>
    <submittedName>
        <fullName evidence="1">Uncharacterized protein</fullName>
    </submittedName>
</protein>
<feature type="non-terminal residue" evidence="1">
    <location>
        <position position="1"/>
    </location>
</feature>
<dbReference type="EMBL" id="DWWB01000012">
    <property type="protein sequence ID" value="HJC65672.1"/>
    <property type="molecule type" value="Genomic_DNA"/>
</dbReference>
<accession>A0A9D2PTY1</accession>
<sequence length="74" mass="8718">HGTEKKVVVVSHLFLFFGKFSGAGITRMSHACPCLERSISRRPLFWIKLKKMNEILVMKVGKEWLWYGKFELYN</sequence>
<evidence type="ECO:0000313" key="1">
    <source>
        <dbReference type="EMBL" id="HJC65672.1"/>
    </source>
</evidence>
<evidence type="ECO:0000313" key="2">
    <source>
        <dbReference type="Proteomes" id="UP000823863"/>
    </source>
</evidence>
<organism evidence="1 2">
    <name type="scientific">Candidatus Enterocloster excrementigallinarum</name>
    <dbReference type="NCBI Taxonomy" id="2838558"/>
    <lineage>
        <taxon>Bacteria</taxon>
        <taxon>Bacillati</taxon>
        <taxon>Bacillota</taxon>
        <taxon>Clostridia</taxon>
        <taxon>Lachnospirales</taxon>
        <taxon>Lachnospiraceae</taxon>
        <taxon>Enterocloster</taxon>
    </lineage>
</organism>
<gene>
    <name evidence="1" type="ORF">H9931_02975</name>
</gene>
<reference evidence="1" key="1">
    <citation type="journal article" date="2021" name="PeerJ">
        <title>Extensive microbial diversity within the chicken gut microbiome revealed by metagenomics and culture.</title>
        <authorList>
            <person name="Gilroy R."/>
            <person name="Ravi A."/>
            <person name="Getino M."/>
            <person name="Pursley I."/>
            <person name="Horton D.L."/>
            <person name="Alikhan N.F."/>
            <person name="Baker D."/>
            <person name="Gharbi K."/>
            <person name="Hall N."/>
            <person name="Watson M."/>
            <person name="Adriaenssens E.M."/>
            <person name="Foster-Nyarko E."/>
            <person name="Jarju S."/>
            <person name="Secka A."/>
            <person name="Antonio M."/>
            <person name="Oren A."/>
            <person name="Chaudhuri R.R."/>
            <person name="La Ragione R."/>
            <person name="Hildebrand F."/>
            <person name="Pallen M.J."/>
        </authorList>
    </citation>
    <scope>NUCLEOTIDE SEQUENCE</scope>
    <source>
        <strain evidence="1">CHK198-12963</strain>
    </source>
</reference>
<dbReference type="AlphaFoldDB" id="A0A9D2PTY1"/>
<comment type="caution">
    <text evidence="1">The sequence shown here is derived from an EMBL/GenBank/DDBJ whole genome shotgun (WGS) entry which is preliminary data.</text>
</comment>
<proteinExistence type="predicted"/>
<name>A0A9D2PTY1_9FIRM</name>
<reference evidence="1" key="2">
    <citation type="submission" date="2021-04" db="EMBL/GenBank/DDBJ databases">
        <authorList>
            <person name="Gilroy R."/>
        </authorList>
    </citation>
    <scope>NUCLEOTIDE SEQUENCE</scope>
    <source>
        <strain evidence="1">CHK198-12963</strain>
    </source>
</reference>
<dbReference type="Proteomes" id="UP000823863">
    <property type="component" value="Unassembled WGS sequence"/>
</dbReference>